<dbReference type="InterPro" id="IPR001789">
    <property type="entry name" value="Sig_transdc_resp-reg_receiver"/>
</dbReference>
<sequence>MSAPPPRVFLVDDQPAILKALARLLASAGFDVAPYESAQAFLASGSAAAPGCLVLDLAMPEMDGMALQQALAGQGSLLPLVFLTGHGDIASGVLAMKHGAFDFLTKPVDGDKLVAAVQAALVLNAQRCAEDAERGELRARYDSLTPREREVMALLIEGLLNKQVAAELGTVEKTVKVHRARVMAKMQVRSLTALVRLADRLRGAQD</sequence>
<dbReference type="PROSITE" id="PS50043">
    <property type="entry name" value="HTH_LUXR_2"/>
    <property type="match status" value="1"/>
</dbReference>
<evidence type="ECO:0000256" key="1">
    <source>
        <dbReference type="ARBA" id="ARBA00023015"/>
    </source>
</evidence>
<dbReference type="GO" id="GO:0006355">
    <property type="term" value="P:regulation of DNA-templated transcription"/>
    <property type="evidence" value="ECO:0007669"/>
    <property type="project" value="InterPro"/>
</dbReference>
<dbReference type="SMART" id="SM00421">
    <property type="entry name" value="HTH_LUXR"/>
    <property type="match status" value="1"/>
</dbReference>
<dbReference type="InterPro" id="IPR036388">
    <property type="entry name" value="WH-like_DNA-bd_sf"/>
</dbReference>
<dbReference type="InterPro" id="IPR016032">
    <property type="entry name" value="Sig_transdc_resp-reg_C-effctor"/>
</dbReference>
<evidence type="ECO:0000259" key="6">
    <source>
        <dbReference type="PROSITE" id="PS50110"/>
    </source>
</evidence>
<feature type="domain" description="HTH luxR-type" evidence="5">
    <location>
        <begin position="137"/>
        <end position="202"/>
    </location>
</feature>
<dbReference type="Gene3D" id="1.10.10.10">
    <property type="entry name" value="Winged helix-like DNA-binding domain superfamily/Winged helix DNA-binding domain"/>
    <property type="match status" value="1"/>
</dbReference>
<name>A0A7X4KKW3_9BURK</name>
<dbReference type="AlphaFoldDB" id="A0A7X4KKW3"/>
<comment type="caution">
    <text evidence="7">The sequence shown here is derived from an EMBL/GenBank/DDBJ whole genome shotgun (WGS) entry which is preliminary data.</text>
</comment>
<dbReference type="GO" id="GO:0003677">
    <property type="term" value="F:DNA binding"/>
    <property type="evidence" value="ECO:0007669"/>
    <property type="project" value="UniProtKB-KW"/>
</dbReference>
<dbReference type="SUPFAM" id="SSF52172">
    <property type="entry name" value="CheY-like"/>
    <property type="match status" value="1"/>
</dbReference>
<dbReference type="PANTHER" id="PTHR44688:SF16">
    <property type="entry name" value="DNA-BINDING TRANSCRIPTIONAL ACTIVATOR DEVR_DOSR"/>
    <property type="match status" value="1"/>
</dbReference>
<dbReference type="Gene3D" id="3.40.50.2300">
    <property type="match status" value="1"/>
</dbReference>
<evidence type="ECO:0000313" key="8">
    <source>
        <dbReference type="Proteomes" id="UP000450676"/>
    </source>
</evidence>
<feature type="modified residue" description="4-aspartylphosphate" evidence="4">
    <location>
        <position position="56"/>
    </location>
</feature>
<keyword evidence="3" id="KW-0804">Transcription</keyword>
<keyword evidence="1" id="KW-0805">Transcription regulation</keyword>
<dbReference type="InterPro" id="IPR011006">
    <property type="entry name" value="CheY-like_superfamily"/>
</dbReference>
<dbReference type="SMART" id="SM00448">
    <property type="entry name" value="REC"/>
    <property type="match status" value="1"/>
</dbReference>
<dbReference type="Pfam" id="PF00196">
    <property type="entry name" value="GerE"/>
    <property type="match status" value="1"/>
</dbReference>
<keyword evidence="8" id="KW-1185">Reference proteome</keyword>
<keyword evidence="4" id="KW-0597">Phosphoprotein</keyword>
<reference evidence="7 8" key="1">
    <citation type="submission" date="2019-12" db="EMBL/GenBank/DDBJ databases">
        <title>Novel species isolated from a subtropical stream in China.</title>
        <authorList>
            <person name="Lu H."/>
        </authorList>
    </citation>
    <scope>NUCLEOTIDE SEQUENCE [LARGE SCALE GENOMIC DNA]</scope>
    <source>
        <strain evidence="7 8">FT127W</strain>
    </source>
</reference>
<dbReference type="CDD" id="cd06170">
    <property type="entry name" value="LuxR_C_like"/>
    <property type="match status" value="1"/>
</dbReference>
<dbReference type="PANTHER" id="PTHR44688">
    <property type="entry name" value="DNA-BINDING TRANSCRIPTIONAL ACTIVATOR DEVR_DOSR"/>
    <property type="match status" value="1"/>
</dbReference>
<organism evidence="7 8">
    <name type="scientific">Pseudoduganella aquatica</name>
    <dbReference type="NCBI Taxonomy" id="2660641"/>
    <lineage>
        <taxon>Bacteria</taxon>
        <taxon>Pseudomonadati</taxon>
        <taxon>Pseudomonadota</taxon>
        <taxon>Betaproteobacteria</taxon>
        <taxon>Burkholderiales</taxon>
        <taxon>Oxalobacteraceae</taxon>
        <taxon>Telluria group</taxon>
        <taxon>Pseudoduganella</taxon>
    </lineage>
</organism>
<dbReference type="PROSITE" id="PS50110">
    <property type="entry name" value="RESPONSE_REGULATORY"/>
    <property type="match status" value="1"/>
</dbReference>
<proteinExistence type="predicted"/>
<dbReference type="EMBL" id="WWCU01000003">
    <property type="protein sequence ID" value="MYN06537.1"/>
    <property type="molecule type" value="Genomic_DNA"/>
</dbReference>
<dbReference type="SUPFAM" id="SSF46894">
    <property type="entry name" value="C-terminal effector domain of the bipartite response regulators"/>
    <property type="match status" value="1"/>
</dbReference>
<gene>
    <name evidence="7" type="ORF">GTP77_04220</name>
</gene>
<evidence type="ECO:0000256" key="3">
    <source>
        <dbReference type="ARBA" id="ARBA00023163"/>
    </source>
</evidence>
<dbReference type="GO" id="GO:0000160">
    <property type="term" value="P:phosphorelay signal transduction system"/>
    <property type="evidence" value="ECO:0007669"/>
    <property type="project" value="InterPro"/>
</dbReference>
<dbReference type="Pfam" id="PF00072">
    <property type="entry name" value="Response_reg"/>
    <property type="match status" value="1"/>
</dbReference>
<accession>A0A7X4KKW3</accession>
<dbReference type="Proteomes" id="UP000450676">
    <property type="component" value="Unassembled WGS sequence"/>
</dbReference>
<protein>
    <submittedName>
        <fullName evidence="7">Response regulator</fullName>
    </submittedName>
</protein>
<evidence type="ECO:0000259" key="5">
    <source>
        <dbReference type="PROSITE" id="PS50043"/>
    </source>
</evidence>
<dbReference type="PRINTS" id="PR00038">
    <property type="entry name" value="HTHLUXR"/>
</dbReference>
<evidence type="ECO:0000256" key="4">
    <source>
        <dbReference type="PROSITE-ProRule" id="PRU00169"/>
    </source>
</evidence>
<dbReference type="RefSeq" id="WP_161070925.1">
    <property type="nucleotide sequence ID" value="NZ_CP086370.1"/>
</dbReference>
<keyword evidence="2" id="KW-0238">DNA-binding</keyword>
<feature type="domain" description="Response regulatory" evidence="6">
    <location>
        <begin position="7"/>
        <end position="121"/>
    </location>
</feature>
<dbReference type="InterPro" id="IPR000792">
    <property type="entry name" value="Tscrpt_reg_LuxR_C"/>
</dbReference>
<evidence type="ECO:0000313" key="7">
    <source>
        <dbReference type="EMBL" id="MYN06537.1"/>
    </source>
</evidence>
<evidence type="ECO:0000256" key="2">
    <source>
        <dbReference type="ARBA" id="ARBA00023125"/>
    </source>
</evidence>